<feature type="region of interest" description="Disordered" evidence="1">
    <location>
        <begin position="1"/>
        <end position="125"/>
    </location>
</feature>
<dbReference type="AlphaFoldDB" id="A0AAQ3MFZ2"/>
<protein>
    <submittedName>
        <fullName evidence="2">Uncharacterized protein</fullName>
    </submittedName>
</protein>
<gene>
    <name evidence="2" type="ORF">V8G54_035801</name>
</gene>
<proteinExistence type="predicted"/>
<feature type="compositionally biased region" description="Low complexity" evidence="1">
    <location>
        <begin position="93"/>
        <end position="107"/>
    </location>
</feature>
<evidence type="ECO:0000313" key="3">
    <source>
        <dbReference type="Proteomes" id="UP001374535"/>
    </source>
</evidence>
<evidence type="ECO:0000256" key="1">
    <source>
        <dbReference type="SAM" id="MobiDB-lite"/>
    </source>
</evidence>
<feature type="compositionally biased region" description="Basic residues" evidence="1">
    <location>
        <begin position="40"/>
        <end position="51"/>
    </location>
</feature>
<dbReference type="Proteomes" id="UP001374535">
    <property type="component" value="Chromosome 11"/>
</dbReference>
<accession>A0AAQ3MFZ2</accession>
<organism evidence="2 3">
    <name type="scientific">Vigna mungo</name>
    <name type="common">Black gram</name>
    <name type="synonym">Phaseolus mungo</name>
    <dbReference type="NCBI Taxonomy" id="3915"/>
    <lineage>
        <taxon>Eukaryota</taxon>
        <taxon>Viridiplantae</taxon>
        <taxon>Streptophyta</taxon>
        <taxon>Embryophyta</taxon>
        <taxon>Tracheophyta</taxon>
        <taxon>Spermatophyta</taxon>
        <taxon>Magnoliopsida</taxon>
        <taxon>eudicotyledons</taxon>
        <taxon>Gunneridae</taxon>
        <taxon>Pentapetalae</taxon>
        <taxon>rosids</taxon>
        <taxon>fabids</taxon>
        <taxon>Fabales</taxon>
        <taxon>Fabaceae</taxon>
        <taxon>Papilionoideae</taxon>
        <taxon>50 kb inversion clade</taxon>
        <taxon>NPAAA clade</taxon>
        <taxon>indigoferoid/millettioid clade</taxon>
        <taxon>Phaseoleae</taxon>
        <taxon>Vigna</taxon>
    </lineage>
</organism>
<sequence length="136" mass="15119">MHSQTQTPEAASLRLSLPRATQSQPPSSPSTGVASDSRCRRNHSRPQRHRPISSLIPFRAREGLYPRRRREPPPLSTTGVVVTGTRNLRRPTTEATTTPPEVNTNSSRRSHSNHHANLPPPPPPPPFFFTISLILD</sequence>
<keyword evidence="3" id="KW-1185">Reference proteome</keyword>
<dbReference type="EMBL" id="CP144690">
    <property type="protein sequence ID" value="WVY90287.1"/>
    <property type="molecule type" value="Genomic_DNA"/>
</dbReference>
<feature type="compositionally biased region" description="Polar residues" evidence="1">
    <location>
        <begin position="76"/>
        <end position="86"/>
    </location>
</feature>
<name>A0AAQ3MFZ2_VIGMU</name>
<reference evidence="2 3" key="1">
    <citation type="journal article" date="2023" name="Life. Sci Alliance">
        <title>Evolutionary insights into 3D genome organization and epigenetic landscape of Vigna mungo.</title>
        <authorList>
            <person name="Junaid A."/>
            <person name="Singh B."/>
            <person name="Bhatia S."/>
        </authorList>
    </citation>
    <scope>NUCLEOTIDE SEQUENCE [LARGE SCALE GENOMIC DNA]</scope>
    <source>
        <strain evidence="2">Urdbean</strain>
    </source>
</reference>
<evidence type="ECO:0000313" key="2">
    <source>
        <dbReference type="EMBL" id="WVY90287.1"/>
    </source>
</evidence>